<dbReference type="GO" id="GO:0003688">
    <property type="term" value="F:DNA replication origin binding"/>
    <property type="evidence" value="ECO:0007669"/>
    <property type="project" value="UniProtKB-UniRule"/>
</dbReference>
<dbReference type="GO" id="GO:0006260">
    <property type="term" value="P:DNA replication"/>
    <property type="evidence" value="ECO:0007669"/>
    <property type="project" value="UniProtKB-UniRule"/>
</dbReference>
<dbReference type="InterPro" id="IPR056773">
    <property type="entry name" value="WHD_ORC2"/>
</dbReference>
<feature type="domain" description="Origin recognition complex subunit 2 RecA-like" evidence="6">
    <location>
        <begin position="89"/>
        <end position="258"/>
    </location>
</feature>
<reference evidence="8" key="1">
    <citation type="journal article" date="2021" name="New Phytol.">
        <title>Evolutionary innovations through gain and loss of genes in the ectomycorrhizal Boletales.</title>
        <authorList>
            <person name="Wu G."/>
            <person name="Miyauchi S."/>
            <person name="Morin E."/>
            <person name="Kuo A."/>
            <person name="Drula E."/>
            <person name="Varga T."/>
            <person name="Kohler A."/>
            <person name="Feng B."/>
            <person name="Cao Y."/>
            <person name="Lipzen A."/>
            <person name="Daum C."/>
            <person name="Hundley H."/>
            <person name="Pangilinan J."/>
            <person name="Johnson J."/>
            <person name="Barry K."/>
            <person name="LaButti K."/>
            <person name="Ng V."/>
            <person name="Ahrendt S."/>
            <person name="Min B."/>
            <person name="Choi I.G."/>
            <person name="Park H."/>
            <person name="Plett J.M."/>
            <person name="Magnuson J."/>
            <person name="Spatafora J.W."/>
            <person name="Nagy L.G."/>
            <person name="Henrissat B."/>
            <person name="Grigoriev I.V."/>
            <person name="Yang Z.L."/>
            <person name="Xu J."/>
            <person name="Martin F.M."/>
        </authorList>
    </citation>
    <scope>NUCLEOTIDE SEQUENCE</scope>
    <source>
        <strain evidence="8">KKN 215</strain>
    </source>
</reference>
<comment type="subunit">
    <text evidence="5">Component of the origin recognition complex (ORC).</text>
</comment>
<dbReference type="InterPro" id="IPR007220">
    <property type="entry name" value="ORC2"/>
</dbReference>
<comment type="caution">
    <text evidence="8">The sequence shown here is derived from an EMBL/GenBank/DDBJ whole genome shotgun (WGS) entry which is preliminary data.</text>
</comment>
<dbReference type="GO" id="GO:0005664">
    <property type="term" value="C:nuclear origin of replication recognition complex"/>
    <property type="evidence" value="ECO:0007669"/>
    <property type="project" value="UniProtKB-UniRule"/>
</dbReference>
<proteinExistence type="inferred from homology"/>
<name>A0A8K0UV68_9AGAR</name>
<sequence>MTHSDSEDASSDDERDTAIAGGVLDDGLSTGVLFSSTSFDHYFAQASKPSRTSANVFTSQMHPLSSHEYTTAISNWLDRPAPVPTPTVSYQSTFPHYLAQLSQGFNLLFYGAGSKRRTLNSLATHIHNSKAAHVIVINGTAPNLDYKDVLSTIERIPEVSSFPTTLRGMDGQMARISGFFSSDSPELYLVIHNIDAPPFRPLKAAALLSWLCAQSAIHVIASVDNVAFPVKASFDGQKPRHSGAISQKRAARAWLWHDATTLQSYDFELSSADRSSLNGASHGSSSNSHMRTDATNSNALLTPEAARHILVSVTQKAKKLFALLASRQLQSMEDSDASAKDPKRIGMEYSTLFSMARENFVATNDTSLRALMSEFRDHGLMLSLQSGGTGELVWIPLRKKALSDVIAAIEQAEL</sequence>
<organism evidence="8 9">
    <name type="scientific">Cristinia sonorae</name>
    <dbReference type="NCBI Taxonomy" id="1940300"/>
    <lineage>
        <taxon>Eukaryota</taxon>
        <taxon>Fungi</taxon>
        <taxon>Dikarya</taxon>
        <taxon>Basidiomycota</taxon>
        <taxon>Agaricomycotina</taxon>
        <taxon>Agaricomycetes</taxon>
        <taxon>Agaricomycetidae</taxon>
        <taxon>Agaricales</taxon>
        <taxon>Pleurotineae</taxon>
        <taxon>Stephanosporaceae</taxon>
        <taxon>Cristinia</taxon>
    </lineage>
</organism>
<protein>
    <recommendedName>
        <fullName evidence="5">Origin recognition complex subunit 2</fullName>
    </recommendedName>
</protein>
<evidence type="ECO:0000259" key="6">
    <source>
        <dbReference type="Pfam" id="PF04084"/>
    </source>
</evidence>
<evidence type="ECO:0000256" key="3">
    <source>
        <dbReference type="ARBA" id="ARBA00022705"/>
    </source>
</evidence>
<gene>
    <name evidence="8" type="ORF">BXZ70DRAFT_589708</name>
</gene>
<evidence type="ECO:0000256" key="5">
    <source>
        <dbReference type="RuleBase" id="RU368084"/>
    </source>
</evidence>
<dbReference type="PANTHER" id="PTHR14052">
    <property type="entry name" value="ORIGIN RECOGNITION COMPLEX SUBUNIT 2"/>
    <property type="match status" value="1"/>
</dbReference>
<dbReference type="EMBL" id="JAEVFJ010000005">
    <property type="protein sequence ID" value="KAH8104480.1"/>
    <property type="molecule type" value="Genomic_DNA"/>
</dbReference>
<comment type="similarity">
    <text evidence="2 5">Belongs to the ORC2 family.</text>
</comment>
<dbReference type="AlphaFoldDB" id="A0A8K0UV68"/>
<dbReference type="InterPro" id="IPR056772">
    <property type="entry name" value="RecA-like_ORC2"/>
</dbReference>
<dbReference type="OrthoDB" id="346673at2759"/>
<evidence type="ECO:0000313" key="8">
    <source>
        <dbReference type="EMBL" id="KAH8104480.1"/>
    </source>
</evidence>
<accession>A0A8K0UV68</accession>
<evidence type="ECO:0000259" key="7">
    <source>
        <dbReference type="Pfam" id="PF24882"/>
    </source>
</evidence>
<comment type="function">
    <text evidence="5">Component of the origin recognition complex (ORC) that binds origins of replication. DNA-binding is ATP-dependent. ORC is required to assemble the pre-replication complex necessary to initiate DNA replication.</text>
</comment>
<keyword evidence="4 5" id="KW-0539">Nucleus</keyword>
<evidence type="ECO:0000256" key="4">
    <source>
        <dbReference type="ARBA" id="ARBA00023242"/>
    </source>
</evidence>
<evidence type="ECO:0000256" key="2">
    <source>
        <dbReference type="ARBA" id="ARBA00007421"/>
    </source>
</evidence>
<dbReference type="Proteomes" id="UP000813824">
    <property type="component" value="Unassembled WGS sequence"/>
</dbReference>
<comment type="subcellular location">
    <subcellularLocation>
        <location evidence="1 5">Nucleus</location>
    </subcellularLocation>
</comment>
<evidence type="ECO:0000256" key="1">
    <source>
        <dbReference type="ARBA" id="ARBA00004123"/>
    </source>
</evidence>
<feature type="domain" description="Origin recognition complex subunit 2 winged-helix" evidence="7">
    <location>
        <begin position="340"/>
        <end position="400"/>
    </location>
</feature>
<evidence type="ECO:0000313" key="9">
    <source>
        <dbReference type="Proteomes" id="UP000813824"/>
    </source>
</evidence>
<dbReference type="PANTHER" id="PTHR14052:SF0">
    <property type="entry name" value="ORIGIN RECOGNITION COMPLEX SUBUNIT 2"/>
    <property type="match status" value="1"/>
</dbReference>
<dbReference type="Pfam" id="PF04084">
    <property type="entry name" value="RecA-like_ORC2"/>
    <property type="match status" value="1"/>
</dbReference>
<keyword evidence="3 5" id="KW-0235">DNA replication</keyword>
<dbReference type="Pfam" id="PF24882">
    <property type="entry name" value="WHD_ORC2"/>
    <property type="match status" value="1"/>
</dbReference>
<keyword evidence="9" id="KW-1185">Reference proteome</keyword>